<evidence type="ECO:0000313" key="1">
    <source>
        <dbReference type="EMBL" id="CAG9173555.1"/>
    </source>
</evidence>
<gene>
    <name evidence="1" type="ORF">LMG23992_02484</name>
</gene>
<keyword evidence="2" id="KW-1185">Reference proteome</keyword>
<sequence length="225" mass="24928">MRNLIFTIGIAGLIGVAASTGITRAQTSGQDVTTQRTSQEYAVGPCRFRIANMFGGEFREPYPAEASPPQGTYYLPVTGPSSFRAGGFSLFCVSAKEERITSALNGKYVDGRWWTYGPINGPEFVPYERQAKAQTILLKERNWTAIAYTEDATTGEERKRARVFHFCLVHELYALCGYKTVKWLSERKGRNDLDRVKAILETVEFVDGPEPTDVSPASAVAPVNK</sequence>
<organism evidence="1 2">
    <name type="scientific">Cupriavidus laharis</name>
    <dbReference type="NCBI Taxonomy" id="151654"/>
    <lineage>
        <taxon>Bacteria</taxon>
        <taxon>Pseudomonadati</taxon>
        <taxon>Pseudomonadota</taxon>
        <taxon>Betaproteobacteria</taxon>
        <taxon>Burkholderiales</taxon>
        <taxon>Burkholderiaceae</taxon>
        <taxon>Cupriavidus</taxon>
    </lineage>
</organism>
<reference evidence="1 2" key="1">
    <citation type="submission" date="2021-08" db="EMBL/GenBank/DDBJ databases">
        <authorList>
            <person name="Peeters C."/>
        </authorList>
    </citation>
    <scope>NUCLEOTIDE SEQUENCE [LARGE SCALE GENOMIC DNA]</scope>
    <source>
        <strain evidence="1 2">LMG 23992</strain>
    </source>
</reference>
<accession>A0ABM8X128</accession>
<dbReference type="RefSeq" id="WP_224080097.1">
    <property type="nucleotide sequence ID" value="NZ_CAJZAI010000005.1"/>
</dbReference>
<dbReference type="Proteomes" id="UP000727654">
    <property type="component" value="Unassembled WGS sequence"/>
</dbReference>
<dbReference type="EMBL" id="CAJZAI010000005">
    <property type="protein sequence ID" value="CAG9173555.1"/>
    <property type="molecule type" value="Genomic_DNA"/>
</dbReference>
<evidence type="ECO:0000313" key="2">
    <source>
        <dbReference type="Proteomes" id="UP000727654"/>
    </source>
</evidence>
<protein>
    <submittedName>
        <fullName evidence="1">Uncharacterized protein</fullName>
    </submittedName>
</protein>
<proteinExistence type="predicted"/>
<name>A0ABM8X128_9BURK</name>
<comment type="caution">
    <text evidence="1">The sequence shown here is derived from an EMBL/GenBank/DDBJ whole genome shotgun (WGS) entry which is preliminary data.</text>
</comment>